<accession>A0AAN5CUD1</accession>
<organism evidence="2 3">
    <name type="scientific">Pristionchus mayeri</name>
    <dbReference type="NCBI Taxonomy" id="1317129"/>
    <lineage>
        <taxon>Eukaryota</taxon>
        <taxon>Metazoa</taxon>
        <taxon>Ecdysozoa</taxon>
        <taxon>Nematoda</taxon>
        <taxon>Chromadorea</taxon>
        <taxon>Rhabditida</taxon>
        <taxon>Rhabditina</taxon>
        <taxon>Diplogasteromorpha</taxon>
        <taxon>Diplogasteroidea</taxon>
        <taxon>Neodiplogasteridae</taxon>
        <taxon>Pristionchus</taxon>
    </lineage>
</organism>
<feature type="non-terminal residue" evidence="2">
    <location>
        <position position="1"/>
    </location>
</feature>
<gene>
    <name evidence="2" type="ORF">PMAYCL1PPCAC_20996</name>
</gene>
<sequence length="572" mass="63687">SMTSSKDNEKQSFLFVISGAPLMKLTTSVPDVASNVREVYCPGCIEEDGISMVESPPLSWIGLASRTIQRIIDDLRKRAPRAIVTVVTLLGGIQTQLHCVPIQCEEQIEISLGSIEAMLVSEPSFTNNLHEYLTKMKMNSTSILKKSTSTPAGSKFDKMFMFMCEDDLTSKALHIGNTVSLAPLVRWFIIGPTRLYKSVESIKRRFAQKCDDFGILSSDDMVAGNLMNRLLPPPEKKPILAFGTKTAHFGIDRTSGVRSIEVLGFMPVGNVSTSNLSQFSFEPQFSYEIGQDPDYDETAPVTREYDIDGDYFSSFPDPEQQLLPLLLNGLAKESLAAFCQVSLKEGTEYLAVKQALASLQDSGKEEGPVNGMEIDEDGNVRGKEANSDEEMTHLPVYGVLFATSKNGYCYELPEDVQEVDPDEGPSDDDDIDDIIDEERGTSIRLTLALLSPVMDRPGWPEIEQWMSEVKPWDPNERLAFWETEKYETKSNRWMDDIVFAKEITLVLTNYAAKKDFVRLQAELSDLEQELAARCMSPDWINSVLDAVAEGVVDTATTNRVLALKKTPIVTIE</sequence>
<protein>
    <submittedName>
        <fullName evidence="2">Uncharacterized protein</fullName>
    </submittedName>
</protein>
<evidence type="ECO:0000313" key="2">
    <source>
        <dbReference type="EMBL" id="GMR50801.1"/>
    </source>
</evidence>
<keyword evidence="3" id="KW-1185">Reference proteome</keyword>
<comment type="caution">
    <text evidence="2">The sequence shown here is derived from an EMBL/GenBank/DDBJ whole genome shotgun (WGS) entry which is preliminary data.</text>
</comment>
<reference evidence="3" key="1">
    <citation type="submission" date="2022-10" db="EMBL/GenBank/DDBJ databases">
        <title>Genome assembly of Pristionchus species.</title>
        <authorList>
            <person name="Yoshida K."/>
            <person name="Sommer R.J."/>
        </authorList>
    </citation>
    <scope>NUCLEOTIDE SEQUENCE [LARGE SCALE GENOMIC DNA]</scope>
    <source>
        <strain evidence="3">RS5460</strain>
    </source>
</reference>
<evidence type="ECO:0000256" key="1">
    <source>
        <dbReference type="SAM" id="MobiDB-lite"/>
    </source>
</evidence>
<name>A0AAN5CUD1_9BILA</name>
<dbReference type="Proteomes" id="UP001328107">
    <property type="component" value="Unassembled WGS sequence"/>
</dbReference>
<evidence type="ECO:0000313" key="3">
    <source>
        <dbReference type="Proteomes" id="UP001328107"/>
    </source>
</evidence>
<proteinExistence type="predicted"/>
<feature type="region of interest" description="Disordered" evidence="1">
    <location>
        <begin position="362"/>
        <end position="386"/>
    </location>
</feature>
<dbReference type="AlphaFoldDB" id="A0AAN5CUD1"/>
<dbReference type="EMBL" id="BTRK01000004">
    <property type="protein sequence ID" value="GMR50801.1"/>
    <property type="molecule type" value="Genomic_DNA"/>
</dbReference>